<comment type="caution">
    <text evidence="2">The sequence shown here is derived from an EMBL/GenBank/DDBJ whole genome shotgun (WGS) entry which is preliminary data.</text>
</comment>
<dbReference type="InterPro" id="IPR003117">
    <property type="entry name" value="cAMP_dep_PK_reg_su_I/II_a/b"/>
</dbReference>
<feature type="domain" description="EF-hand" evidence="1">
    <location>
        <begin position="98"/>
        <end position="133"/>
    </location>
</feature>
<dbReference type="Gene3D" id="1.20.890.10">
    <property type="entry name" value="cAMP-dependent protein kinase regulatory subunit, dimerization-anchoring domain"/>
    <property type="match status" value="1"/>
</dbReference>
<dbReference type="PROSITE" id="PS50222">
    <property type="entry name" value="EF_HAND_2"/>
    <property type="match status" value="1"/>
</dbReference>
<evidence type="ECO:0000259" key="1">
    <source>
        <dbReference type="PROSITE" id="PS50222"/>
    </source>
</evidence>
<dbReference type="GO" id="GO:0005509">
    <property type="term" value="F:calcium ion binding"/>
    <property type="evidence" value="ECO:0007669"/>
    <property type="project" value="InterPro"/>
</dbReference>
<dbReference type="Proteomes" id="UP000751190">
    <property type="component" value="Unassembled WGS sequence"/>
</dbReference>
<proteinExistence type="predicted"/>
<dbReference type="SMART" id="SM00394">
    <property type="entry name" value="RIIa"/>
    <property type="match status" value="1"/>
</dbReference>
<reference evidence="2" key="1">
    <citation type="submission" date="2021-05" db="EMBL/GenBank/DDBJ databases">
        <title>The genome of the haptophyte Pavlova lutheri (Diacronema luteri, Pavlovales) - a model for lipid biosynthesis in eukaryotic algae.</title>
        <authorList>
            <person name="Hulatt C.J."/>
            <person name="Posewitz M.C."/>
        </authorList>
    </citation>
    <scope>NUCLEOTIDE SEQUENCE</scope>
    <source>
        <strain evidence="2">NIVA-4/92</strain>
    </source>
</reference>
<dbReference type="OrthoDB" id="10067602at2759"/>
<accession>A0A8J5XMR9</accession>
<dbReference type="SUPFAM" id="SSF47473">
    <property type="entry name" value="EF-hand"/>
    <property type="match status" value="1"/>
</dbReference>
<protein>
    <recommendedName>
        <fullName evidence="1">EF-hand domain-containing protein</fullName>
    </recommendedName>
</protein>
<organism evidence="2 3">
    <name type="scientific">Diacronema lutheri</name>
    <name type="common">Unicellular marine alga</name>
    <name type="synonym">Monochrysis lutheri</name>
    <dbReference type="NCBI Taxonomy" id="2081491"/>
    <lineage>
        <taxon>Eukaryota</taxon>
        <taxon>Haptista</taxon>
        <taxon>Haptophyta</taxon>
        <taxon>Pavlovophyceae</taxon>
        <taxon>Pavlovales</taxon>
        <taxon>Pavlovaceae</taxon>
        <taxon>Diacronema</taxon>
    </lineage>
</organism>
<dbReference type="AlphaFoldDB" id="A0A8J5XMR9"/>
<dbReference type="Gene3D" id="1.10.238.10">
    <property type="entry name" value="EF-hand"/>
    <property type="match status" value="1"/>
</dbReference>
<dbReference type="InterPro" id="IPR011992">
    <property type="entry name" value="EF-hand-dom_pair"/>
</dbReference>
<name>A0A8J5XMR9_DIALT</name>
<dbReference type="EMBL" id="JAGTXO010000001">
    <property type="protein sequence ID" value="KAG8471123.1"/>
    <property type="molecule type" value="Genomic_DNA"/>
</dbReference>
<evidence type="ECO:0000313" key="3">
    <source>
        <dbReference type="Proteomes" id="UP000751190"/>
    </source>
</evidence>
<keyword evidence="3" id="KW-1185">Reference proteome</keyword>
<sequence>MPTFLDTNGHAHTLRDQDDVVLYDGERIPIMSNLSQIIKDWTKAVMVACPEDTLEFSRDYFAKLAMQGRQSRALVGETQGGSKLALSAGKVYRSLPVDMQERIEHIFMAFDAGESGSINKADVFDSLKQIGSFFDVQATQQDANELLRMTDAAAHQLSWPEFSTAVVSWVSDRGLI</sequence>
<dbReference type="Pfam" id="PF02197">
    <property type="entry name" value="RIIa"/>
    <property type="match status" value="1"/>
</dbReference>
<evidence type="ECO:0000313" key="2">
    <source>
        <dbReference type="EMBL" id="KAG8471123.1"/>
    </source>
</evidence>
<dbReference type="InterPro" id="IPR002048">
    <property type="entry name" value="EF_hand_dom"/>
</dbReference>
<dbReference type="SUPFAM" id="SSF47391">
    <property type="entry name" value="Dimerization-anchoring domain of cAMP-dependent PK regulatory subunit"/>
    <property type="match status" value="1"/>
</dbReference>
<gene>
    <name evidence="2" type="ORF">KFE25_009544</name>
</gene>